<evidence type="ECO:0000256" key="4">
    <source>
        <dbReference type="ARBA" id="ARBA00022793"/>
    </source>
</evidence>
<organism evidence="10 12">
    <name type="scientific">Moraxella caviae</name>
    <dbReference type="NCBI Taxonomy" id="34060"/>
    <lineage>
        <taxon>Bacteria</taxon>
        <taxon>Pseudomonadati</taxon>
        <taxon>Pseudomonadota</taxon>
        <taxon>Gammaproteobacteria</taxon>
        <taxon>Moraxellales</taxon>
        <taxon>Moraxellaceae</taxon>
        <taxon>Moraxella</taxon>
    </lineage>
</organism>
<keyword evidence="12" id="KW-1185">Reference proteome</keyword>
<evidence type="ECO:0000256" key="2">
    <source>
        <dbReference type="ARBA" id="ARBA00004696"/>
    </source>
</evidence>
<dbReference type="PANTHER" id="PTHR22854">
    <property type="entry name" value="TRYPTOPHAN BIOSYNTHESIS PROTEIN"/>
    <property type="match status" value="1"/>
</dbReference>
<reference evidence="10 12" key="1">
    <citation type="submission" date="2017-02" db="EMBL/GenBank/DDBJ databases">
        <title>Draft genome sequence of Moraxella caviae CCUG 355 type strain.</title>
        <authorList>
            <person name="Engstrom-Jakobsson H."/>
            <person name="Salva-Serra F."/>
            <person name="Thorell K."/>
            <person name="Gonzales-Siles L."/>
            <person name="Karlsson R."/>
            <person name="Boulund F."/>
            <person name="Engstrand L."/>
            <person name="Moore E."/>
        </authorList>
    </citation>
    <scope>NUCLEOTIDE SEQUENCE [LARGE SCALE GENOMIC DNA]</scope>
    <source>
        <strain evidence="10 12">CCUG 355</strain>
    </source>
</reference>
<dbReference type="CDD" id="cd00331">
    <property type="entry name" value="IGPS"/>
    <property type="match status" value="1"/>
</dbReference>
<evidence type="ECO:0000313" key="10">
    <source>
        <dbReference type="EMBL" id="OOR92080.1"/>
    </source>
</evidence>
<evidence type="ECO:0000313" key="11">
    <source>
        <dbReference type="EMBL" id="STZ14434.1"/>
    </source>
</evidence>
<dbReference type="InterPro" id="IPR001468">
    <property type="entry name" value="Indole-3-GlycerolPSynthase_CS"/>
</dbReference>
<dbReference type="Proteomes" id="UP000190435">
    <property type="component" value="Unassembled WGS sequence"/>
</dbReference>
<dbReference type="InterPro" id="IPR013785">
    <property type="entry name" value="Aldolase_TIM"/>
</dbReference>
<evidence type="ECO:0000256" key="8">
    <source>
        <dbReference type="HAMAP-Rule" id="MF_00134"/>
    </source>
</evidence>
<dbReference type="SUPFAM" id="SSF51366">
    <property type="entry name" value="Ribulose-phoshate binding barrel"/>
    <property type="match status" value="1"/>
</dbReference>
<dbReference type="UniPathway" id="UPA00035">
    <property type="reaction ID" value="UER00043"/>
</dbReference>
<feature type="domain" description="Indole-3-glycerol phosphate synthase" evidence="9">
    <location>
        <begin position="7"/>
        <end position="270"/>
    </location>
</feature>
<proteinExistence type="inferred from homology"/>
<evidence type="ECO:0000256" key="6">
    <source>
        <dbReference type="ARBA" id="ARBA00023141"/>
    </source>
</evidence>
<dbReference type="NCBIfam" id="NF001377">
    <property type="entry name" value="PRK00278.2-4"/>
    <property type="match status" value="1"/>
</dbReference>
<dbReference type="Gene3D" id="3.20.20.70">
    <property type="entry name" value="Aldolase class I"/>
    <property type="match status" value="1"/>
</dbReference>
<dbReference type="GO" id="GO:0004425">
    <property type="term" value="F:indole-3-glycerol-phosphate synthase activity"/>
    <property type="evidence" value="ECO:0007669"/>
    <property type="project" value="UniProtKB-UniRule"/>
</dbReference>
<comment type="similarity">
    <text evidence="8">Belongs to the TrpC family.</text>
</comment>
<comment type="pathway">
    <text evidence="2 8">Amino-acid biosynthesis; L-tryptophan biosynthesis; L-tryptophan from chorismate: step 4/5.</text>
</comment>
<dbReference type="GO" id="GO:0004640">
    <property type="term" value="F:phosphoribosylanthranilate isomerase activity"/>
    <property type="evidence" value="ECO:0007669"/>
    <property type="project" value="TreeGrafter"/>
</dbReference>
<dbReference type="STRING" id="34060.B0181_02020"/>
<sequence>MSTPSILQRIVATKHQEIAAAKQSVSLEAIKAQAANRSDKPRGFANALRTKAANNSIGIISEIKKASPSKGVICQNFDPVASAIGYENAGAACLSVLTDREYFQGADDYLQAARNACALPVLRKDFMVDEYHIYESYALGADCILLIMACLDDETVAHLHALAISLGMGVLIEIHTEDELRRALALPRSSHNIYGINNRDLNTFKVDLAHSLRLCQTLFDELGADALVVSESGLNDAHDIRTMQNGGIHHFLIGEQFMKTDNAGAALAQLLDDVTALK</sequence>
<dbReference type="PANTHER" id="PTHR22854:SF2">
    <property type="entry name" value="INDOLE-3-GLYCEROL-PHOSPHATE SYNTHASE"/>
    <property type="match status" value="1"/>
</dbReference>
<dbReference type="FunFam" id="3.20.20.70:FF:000024">
    <property type="entry name" value="Indole-3-glycerol phosphate synthase"/>
    <property type="match status" value="1"/>
</dbReference>
<keyword evidence="4 8" id="KW-0210">Decarboxylase</keyword>
<evidence type="ECO:0000256" key="3">
    <source>
        <dbReference type="ARBA" id="ARBA00022605"/>
    </source>
</evidence>
<dbReference type="InterPro" id="IPR045186">
    <property type="entry name" value="Indole-3-glycerol_P_synth"/>
</dbReference>
<protein>
    <recommendedName>
        <fullName evidence="8">Indole-3-glycerol phosphate synthase</fullName>
        <shortName evidence="8">IGPS</shortName>
        <ecNumber evidence="8">4.1.1.48</ecNumber>
    </recommendedName>
</protein>
<keyword evidence="6 8" id="KW-0057">Aromatic amino acid biosynthesis</keyword>
<keyword evidence="5 8" id="KW-0822">Tryptophan biosynthesis</keyword>
<evidence type="ECO:0000313" key="12">
    <source>
        <dbReference type="Proteomes" id="UP000190435"/>
    </source>
</evidence>
<dbReference type="AlphaFoldDB" id="A0A1T0A8S7"/>
<evidence type="ECO:0000256" key="7">
    <source>
        <dbReference type="ARBA" id="ARBA00023239"/>
    </source>
</evidence>
<gene>
    <name evidence="8 10" type="primary">trpC</name>
    <name evidence="10" type="ORF">B0181_02020</name>
    <name evidence="11" type="ORF">NCTC10293_02028</name>
</gene>
<accession>A0A1T0A8S7</accession>
<dbReference type="HAMAP" id="MF_00134_B">
    <property type="entry name" value="IGPS_B"/>
    <property type="match status" value="1"/>
</dbReference>
<dbReference type="EMBL" id="MUXU01000017">
    <property type="protein sequence ID" value="OOR92080.1"/>
    <property type="molecule type" value="Genomic_DNA"/>
</dbReference>
<comment type="catalytic activity">
    <reaction evidence="1 8">
        <text>1-(2-carboxyphenylamino)-1-deoxy-D-ribulose 5-phosphate + H(+) = (1S,2R)-1-C-(indol-3-yl)glycerol 3-phosphate + CO2 + H2O</text>
        <dbReference type="Rhea" id="RHEA:23476"/>
        <dbReference type="ChEBI" id="CHEBI:15377"/>
        <dbReference type="ChEBI" id="CHEBI:15378"/>
        <dbReference type="ChEBI" id="CHEBI:16526"/>
        <dbReference type="ChEBI" id="CHEBI:58613"/>
        <dbReference type="ChEBI" id="CHEBI:58866"/>
        <dbReference type="EC" id="4.1.1.48"/>
    </reaction>
</comment>
<name>A0A1T0A8S7_9GAMM</name>
<dbReference type="InterPro" id="IPR011060">
    <property type="entry name" value="RibuloseP-bd_barrel"/>
</dbReference>
<dbReference type="PROSITE" id="PS00614">
    <property type="entry name" value="IGPS"/>
    <property type="match status" value="1"/>
</dbReference>
<dbReference type="Pfam" id="PF00218">
    <property type="entry name" value="IGPS"/>
    <property type="match status" value="1"/>
</dbReference>
<dbReference type="InterPro" id="IPR013798">
    <property type="entry name" value="Indole-3-glycerol_P_synth_dom"/>
</dbReference>
<keyword evidence="3 8" id="KW-0028">Amino-acid biosynthesis</keyword>
<dbReference type="OrthoDB" id="9804217at2"/>
<reference evidence="11 13" key="2">
    <citation type="submission" date="2018-06" db="EMBL/GenBank/DDBJ databases">
        <authorList>
            <consortium name="Pathogen Informatics"/>
            <person name="Doyle S."/>
        </authorList>
    </citation>
    <scope>NUCLEOTIDE SEQUENCE [LARGE SCALE GENOMIC DNA]</scope>
    <source>
        <strain evidence="11 13">NCTC10293</strain>
    </source>
</reference>
<evidence type="ECO:0000256" key="5">
    <source>
        <dbReference type="ARBA" id="ARBA00022822"/>
    </source>
</evidence>
<dbReference type="NCBIfam" id="NF001373">
    <property type="entry name" value="PRK00278.1-6"/>
    <property type="match status" value="1"/>
</dbReference>
<dbReference type="EMBL" id="UGQE01000004">
    <property type="protein sequence ID" value="STZ14434.1"/>
    <property type="molecule type" value="Genomic_DNA"/>
</dbReference>
<keyword evidence="7 8" id="KW-0456">Lyase</keyword>
<evidence type="ECO:0000256" key="1">
    <source>
        <dbReference type="ARBA" id="ARBA00001633"/>
    </source>
</evidence>
<dbReference type="GO" id="GO:0000162">
    <property type="term" value="P:L-tryptophan biosynthetic process"/>
    <property type="evidence" value="ECO:0007669"/>
    <property type="project" value="UniProtKB-UniRule"/>
</dbReference>
<dbReference type="Proteomes" id="UP000255279">
    <property type="component" value="Unassembled WGS sequence"/>
</dbReference>
<dbReference type="EC" id="4.1.1.48" evidence="8"/>
<evidence type="ECO:0000259" key="9">
    <source>
        <dbReference type="Pfam" id="PF00218"/>
    </source>
</evidence>
<dbReference type="RefSeq" id="WP_078275821.1">
    <property type="nucleotide sequence ID" value="NZ_CAACXO010000006.1"/>
</dbReference>
<evidence type="ECO:0000313" key="13">
    <source>
        <dbReference type="Proteomes" id="UP000255279"/>
    </source>
</evidence>